<gene>
    <name evidence="1" type="ORF">KP79_PYT08562</name>
</gene>
<reference evidence="1 2" key="1">
    <citation type="journal article" date="2017" name="Nat. Ecol. Evol.">
        <title>Scallop genome provides insights into evolution of bilaterian karyotype and development.</title>
        <authorList>
            <person name="Wang S."/>
            <person name="Zhang J."/>
            <person name="Jiao W."/>
            <person name="Li J."/>
            <person name="Xun X."/>
            <person name="Sun Y."/>
            <person name="Guo X."/>
            <person name="Huan P."/>
            <person name="Dong B."/>
            <person name="Zhang L."/>
            <person name="Hu X."/>
            <person name="Sun X."/>
            <person name="Wang J."/>
            <person name="Zhao C."/>
            <person name="Wang Y."/>
            <person name="Wang D."/>
            <person name="Huang X."/>
            <person name="Wang R."/>
            <person name="Lv J."/>
            <person name="Li Y."/>
            <person name="Zhang Z."/>
            <person name="Liu B."/>
            <person name="Lu W."/>
            <person name="Hui Y."/>
            <person name="Liang J."/>
            <person name="Zhou Z."/>
            <person name="Hou R."/>
            <person name="Li X."/>
            <person name="Liu Y."/>
            <person name="Li H."/>
            <person name="Ning X."/>
            <person name="Lin Y."/>
            <person name="Zhao L."/>
            <person name="Xing Q."/>
            <person name="Dou J."/>
            <person name="Li Y."/>
            <person name="Mao J."/>
            <person name="Guo H."/>
            <person name="Dou H."/>
            <person name="Li T."/>
            <person name="Mu C."/>
            <person name="Jiang W."/>
            <person name="Fu Q."/>
            <person name="Fu X."/>
            <person name="Miao Y."/>
            <person name="Liu J."/>
            <person name="Yu Q."/>
            <person name="Li R."/>
            <person name="Liao H."/>
            <person name="Li X."/>
            <person name="Kong Y."/>
            <person name="Jiang Z."/>
            <person name="Chourrout D."/>
            <person name="Li R."/>
            <person name="Bao Z."/>
        </authorList>
    </citation>
    <scope>NUCLEOTIDE SEQUENCE [LARGE SCALE GENOMIC DNA]</scope>
    <source>
        <strain evidence="1 2">PY_sf001</strain>
    </source>
</reference>
<name>A0A210Q2V3_MIZYE</name>
<accession>A0A210Q2V3</accession>
<dbReference type="EMBL" id="NEDP02005174">
    <property type="protein sequence ID" value="OWF43064.1"/>
    <property type="molecule type" value="Genomic_DNA"/>
</dbReference>
<comment type="caution">
    <text evidence="1">The sequence shown here is derived from an EMBL/GenBank/DDBJ whole genome shotgun (WGS) entry which is preliminary data.</text>
</comment>
<protein>
    <submittedName>
        <fullName evidence="1">Uncharacterized protein</fullName>
    </submittedName>
</protein>
<evidence type="ECO:0000313" key="1">
    <source>
        <dbReference type="EMBL" id="OWF43064.1"/>
    </source>
</evidence>
<sequence length="79" mass="8707">MAPKQKRQRTTGKALDMNNYMNWGVTQLRHALAGIGLVTSPTFPLATLRKLYSDNVVNVSRNAARPVAQPLDRPTTVST</sequence>
<dbReference type="AlphaFoldDB" id="A0A210Q2V3"/>
<keyword evidence="2" id="KW-1185">Reference proteome</keyword>
<dbReference type="Proteomes" id="UP000242188">
    <property type="component" value="Unassembled WGS sequence"/>
</dbReference>
<evidence type="ECO:0000313" key="2">
    <source>
        <dbReference type="Proteomes" id="UP000242188"/>
    </source>
</evidence>
<organism evidence="1 2">
    <name type="scientific">Mizuhopecten yessoensis</name>
    <name type="common">Japanese scallop</name>
    <name type="synonym">Patinopecten yessoensis</name>
    <dbReference type="NCBI Taxonomy" id="6573"/>
    <lineage>
        <taxon>Eukaryota</taxon>
        <taxon>Metazoa</taxon>
        <taxon>Spiralia</taxon>
        <taxon>Lophotrochozoa</taxon>
        <taxon>Mollusca</taxon>
        <taxon>Bivalvia</taxon>
        <taxon>Autobranchia</taxon>
        <taxon>Pteriomorphia</taxon>
        <taxon>Pectinida</taxon>
        <taxon>Pectinoidea</taxon>
        <taxon>Pectinidae</taxon>
        <taxon>Mizuhopecten</taxon>
    </lineage>
</organism>
<proteinExistence type="predicted"/>